<reference evidence="3 4" key="1">
    <citation type="submission" date="2021-01" db="EMBL/GenBank/DDBJ databases">
        <title>Whole genome shotgun sequence of Planotetraspora phitsanulokensis NBRC 104273.</title>
        <authorList>
            <person name="Komaki H."/>
            <person name="Tamura T."/>
        </authorList>
    </citation>
    <scope>NUCLEOTIDE SEQUENCE [LARGE SCALE GENOMIC DNA]</scope>
    <source>
        <strain evidence="3 4">NBRC 104273</strain>
    </source>
</reference>
<keyword evidence="1" id="KW-0175">Coiled coil</keyword>
<dbReference type="Proteomes" id="UP000622547">
    <property type="component" value="Unassembled WGS sequence"/>
</dbReference>
<feature type="coiled-coil region" evidence="1">
    <location>
        <begin position="234"/>
        <end position="371"/>
    </location>
</feature>
<dbReference type="AlphaFoldDB" id="A0A8J3XI21"/>
<comment type="caution">
    <text evidence="3">The sequence shown here is derived from an EMBL/GenBank/DDBJ whole genome shotgun (WGS) entry which is preliminary data.</text>
</comment>
<gene>
    <name evidence="3" type="ORF">Pph01_69170</name>
</gene>
<keyword evidence="4" id="KW-1185">Reference proteome</keyword>
<proteinExistence type="predicted"/>
<feature type="region of interest" description="Disordered" evidence="2">
    <location>
        <begin position="32"/>
        <end position="51"/>
    </location>
</feature>
<sequence>MPDDPPNAEPHGPSTAPDMTDPEVGPVCAFCGGPMPPAALDEHGHRKAGRPARYCRKACADAASRARRQRQAATISAHLAAATQLSDTARPGLSELTAVLTELTRQLEQAQNGALAEVEAAEEEAAEARNFAEAAEQRATQAERAHRQALAAERAAQQKRLESERRLEDTRTDAERTRTEAWQQVAEHEAARGRAEAARDAALSARADLIDQRDTALRSVDELRAAQLVQAKQLEAVRRALAEARAACDTHTARLTLVEQALTETVADKEMLREQVSAALVRAETAETERDRARAQAEQAAAEARGEIHNLRADADRQLALITAAHQAELAALRASAQDARVRAERAEAQADAAELQRQVLARQLHDLRAEPDISSAAAGGQT</sequence>
<evidence type="ECO:0000256" key="2">
    <source>
        <dbReference type="SAM" id="MobiDB-lite"/>
    </source>
</evidence>
<evidence type="ECO:0000313" key="3">
    <source>
        <dbReference type="EMBL" id="GII41914.1"/>
    </source>
</evidence>
<evidence type="ECO:0000256" key="1">
    <source>
        <dbReference type="SAM" id="Coils"/>
    </source>
</evidence>
<feature type="region of interest" description="Disordered" evidence="2">
    <location>
        <begin position="1"/>
        <end position="26"/>
    </location>
</feature>
<evidence type="ECO:0008006" key="5">
    <source>
        <dbReference type="Google" id="ProtNLM"/>
    </source>
</evidence>
<feature type="region of interest" description="Disordered" evidence="2">
    <location>
        <begin position="135"/>
        <end position="181"/>
    </location>
</feature>
<protein>
    <recommendedName>
        <fullName evidence="5">Chromosome segregation ATPase</fullName>
    </recommendedName>
</protein>
<accession>A0A8J3XI21</accession>
<feature type="compositionally biased region" description="Basic and acidic residues" evidence="2">
    <location>
        <begin position="159"/>
        <end position="179"/>
    </location>
</feature>
<organism evidence="3 4">
    <name type="scientific">Planotetraspora phitsanulokensis</name>
    <dbReference type="NCBI Taxonomy" id="575192"/>
    <lineage>
        <taxon>Bacteria</taxon>
        <taxon>Bacillati</taxon>
        <taxon>Actinomycetota</taxon>
        <taxon>Actinomycetes</taxon>
        <taxon>Streptosporangiales</taxon>
        <taxon>Streptosporangiaceae</taxon>
        <taxon>Planotetraspora</taxon>
    </lineage>
</organism>
<evidence type="ECO:0000313" key="4">
    <source>
        <dbReference type="Proteomes" id="UP000622547"/>
    </source>
</evidence>
<name>A0A8J3XI21_9ACTN</name>
<dbReference type="EMBL" id="BOOP01000037">
    <property type="protein sequence ID" value="GII41914.1"/>
    <property type="molecule type" value="Genomic_DNA"/>
</dbReference>